<evidence type="ECO:0000256" key="5">
    <source>
        <dbReference type="ARBA" id="ARBA00022763"/>
    </source>
</evidence>
<evidence type="ECO:0000256" key="9">
    <source>
        <dbReference type="PIRNR" id="PIRNR003128"/>
    </source>
</evidence>
<feature type="coiled-coil region" evidence="10">
    <location>
        <begin position="197"/>
        <end position="230"/>
    </location>
</feature>
<accession>A0A2S2DYR1</accession>
<dbReference type="Gene3D" id="3.40.50.300">
    <property type="entry name" value="P-loop containing nucleotide triphosphate hydrolases"/>
    <property type="match status" value="2"/>
</dbReference>
<dbReference type="NCBIfam" id="TIGR00634">
    <property type="entry name" value="recN"/>
    <property type="match status" value="1"/>
</dbReference>
<evidence type="ECO:0000313" key="13">
    <source>
        <dbReference type="Proteomes" id="UP000245468"/>
    </source>
</evidence>
<evidence type="ECO:0000256" key="2">
    <source>
        <dbReference type="ARBA" id="ARBA00009441"/>
    </source>
</evidence>
<evidence type="ECO:0000313" key="12">
    <source>
        <dbReference type="EMBL" id="AWL09907.1"/>
    </source>
</evidence>
<feature type="domain" description="RecF/RecN/SMC N-terminal" evidence="11">
    <location>
        <begin position="2"/>
        <end position="510"/>
    </location>
</feature>
<dbReference type="CDD" id="cd03241">
    <property type="entry name" value="ABC_RecN"/>
    <property type="match status" value="2"/>
</dbReference>
<dbReference type="Gene3D" id="6.10.140.1080">
    <property type="match status" value="1"/>
</dbReference>
<dbReference type="GO" id="GO:0005524">
    <property type="term" value="F:ATP binding"/>
    <property type="evidence" value="ECO:0007669"/>
    <property type="project" value="UniProtKB-KW"/>
</dbReference>
<dbReference type="OrthoDB" id="9806954at2"/>
<name>A0A2S2DYR1_9BACT</name>
<protein>
    <recommendedName>
        <fullName evidence="3 9">DNA repair protein RecN</fullName>
    </recommendedName>
    <alternativeName>
        <fullName evidence="8 9">Recombination protein N</fullName>
    </alternativeName>
</protein>
<dbReference type="InterPro" id="IPR003395">
    <property type="entry name" value="RecF/RecN/SMC_N"/>
</dbReference>
<comment type="similarity">
    <text evidence="2 9">Belongs to the RecN family.</text>
</comment>
<dbReference type="AlphaFoldDB" id="A0A2S2DYR1"/>
<dbReference type="PIRSF" id="PIRSF003128">
    <property type="entry name" value="RecN"/>
    <property type="match status" value="1"/>
</dbReference>
<dbReference type="GO" id="GO:0006281">
    <property type="term" value="P:DNA repair"/>
    <property type="evidence" value="ECO:0007669"/>
    <property type="project" value="UniProtKB-KW"/>
</dbReference>
<keyword evidence="6" id="KW-0067">ATP-binding</keyword>
<organism evidence="12 13">
    <name type="scientific">Aquirufa nivalisilvae</name>
    <dbReference type="NCBI Taxonomy" id="2516557"/>
    <lineage>
        <taxon>Bacteria</taxon>
        <taxon>Pseudomonadati</taxon>
        <taxon>Bacteroidota</taxon>
        <taxon>Cytophagia</taxon>
        <taxon>Cytophagales</taxon>
        <taxon>Flectobacillaceae</taxon>
        <taxon>Aquirufa</taxon>
    </lineage>
</organism>
<keyword evidence="10" id="KW-0175">Coiled coil</keyword>
<dbReference type="PANTHER" id="PTHR11059:SF0">
    <property type="entry name" value="DNA REPAIR PROTEIN RECN"/>
    <property type="match status" value="1"/>
</dbReference>
<dbReference type="KEGG" id="psez:HME7025_02058"/>
<evidence type="ECO:0000256" key="8">
    <source>
        <dbReference type="ARBA" id="ARBA00033408"/>
    </source>
</evidence>
<dbReference type="PANTHER" id="PTHR11059">
    <property type="entry name" value="DNA REPAIR PROTEIN RECN"/>
    <property type="match status" value="1"/>
</dbReference>
<dbReference type="SUPFAM" id="SSF52540">
    <property type="entry name" value="P-loop containing nucleoside triphosphate hydrolases"/>
    <property type="match status" value="2"/>
</dbReference>
<dbReference type="RefSeq" id="WP_109323668.1">
    <property type="nucleotide sequence ID" value="NZ_CP029346.1"/>
</dbReference>
<comment type="function">
    <text evidence="1 9">May be involved in recombinational repair of damaged DNA.</text>
</comment>
<evidence type="ECO:0000256" key="7">
    <source>
        <dbReference type="ARBA" id="ARBA00023204"/>
    </source>
</evidence>
<evidence type="ECO:0000256" key="1">
    <source>
        <dbReference type="ARBA" id="ARBA00003618"/>
    </source>
</evidence>
<keyword evidence="7 9" id="KW-0234">DNA repair</keyword>
<proteinExistence type="inferred from homology"/>
<evidence type="ECO:0000256" key="10">
    <source>
        <dbReference type="SAM" id="Coils"/>
    </source>
</evidence>
<sequence length="554" mass="62563">MLRHLEVQNYALIDQLDLHLAEGLTVITGETGAGKSILLGAISLLLGQRADSKSLYDDQKKCVIEGTFSVAAYPHLKEIFHQEDIDFEDPCLIRREINPQGKSRSFINDTPVTLESMKRIGQELVDIHSQQDNGWMGHPEFALELVDDFAQNQSLKSSYEKAYKAYQIALSHQEQLAQKARQGNQAIDFLNFQWEELDKAQLVIGEYEQLSEQLQKLQNSEQILEKLAQLANHLSLSESAAIEQIGQARQLSQSLSKWGQSFEQWNQRIQSLWIELKDLSAEVEGEAESFQSDPIELEKCQKRLDLLHRLLQKYQIKDIESLIQLRDQVEEELAQHENLDQALLDANQALQLAENFAQEKALELHQNRVNSLDAIEKTLLQSLQQLGMPNASLAWDIQATKLSKSGQDKIQLLFSANKGLAPKPFKQIASGGELSRLMLSIKHLLAQKRALPTLILDEIDTGVSGEIAIKMGQMLTQMSQNHQLIAITHLPQIAVTGQTHWFVYKNHEGEKTVSSIKTLLGEERIDEIAKMIGGQSGYVDLKENVRKLMSSHQS</sequence>
<dbReference type="Proteomes" id="UP000245468">
    <property type="component" value="Chromosome"/>
</dbReference>
<gene>
    <name evidence="12" type="ORF">HME7025_02058</name>
</gene>
<dbReference type="InterPro" id="IPR004604">
    <property type="entry name" value="DNA_recomb/repair_RecN"/>
</dbReference>
<dbReference type="GO" id="GO:0009432">
    <property type="term" value="P:SOS response"/>
    <property type="evidence" value="ECO:0007669"/>
    <property type="project" value="TreeGrafter"/>
</dbReference>
<feature type="coiled-coil region" evidence="10">
    <location>
        <begin position="297"/>
        <end position="349"/>
    </location>
</feature>
<evidence type="ECO:0000259" key="11">
    <source>
        <dbReference type="Pfam" id="PF02463"/>
    </source>
</evidence>
<dbReference type="Pfam" id="PF02463">
    <property type="entry name" value="SMC_N"/>
    <property type="match status" value="1"/>
</dbReference>
<evidence type="ECO:0000256" key="3">
    <source>
        <dbReference type="ARBA" id="ARBA00021315"/>
    </source>
</evidence>
<dbReference type="GO" id="GO:0043590">
    <property type="term" value="C:bacterial nucleoid"/>
    <property type="evidence" value="ECO:0007669"/>
    <property type="project" value="TreeGrafter"/>
</dbReference>
<reference evidence="13" key="1">
    <citation type="submission" date="2018-05" db="EMBL/GenBank/DDBJ databases">
        <title>Pseudarcicella sp. HME7025 Genome sequencing and assembly.</title>
        <authorList>
            <person name="Kim H."/>
            <person name="Kang H."/>
            <person name="Joh K."/>
        </authorList>
    </citation>
    <scope>NUCLEOTIDE SEQUENCE [LARGE SCALE GENOMIC DNA]</scope>
    <source>
        <strain evidence="13">HME7025</strain>
    </source>
</reference>
<keyword evidence="5 9" id="KW-0227">DNA damage</keyword>
<dbReference type="GO" id="GO:0006310">
    <property type="term" value="P:DNA recombination"/>
    <property type="evidence" value="ECO:0007669"/>
    <property type="project" value="InterPro"/>
</dbReference>
<keyword evidence="13" id="KW-1185">Reference proteome</keyword>
<evidence type="ECO:0000256" key="4">
    <source>
        <dbReference type="ARBA" id="ARBA00022741"/>
    </source>
</evidence>
<evidence type="ECO:0000256" key="6">
    <source>
        <dbReference type="ARBA" id="ARBA00022840"/>
    </source>
</evidence>
<dbReference type="InterPro" id="IPR027417">
    <property type="entry name" value="P-loop_NTPase"/>
</dbReference>
<dbReference type="EMBL" id="CP029346">
    <property type="protein sequence ID" value="AWL09907.1"/>
    <property type="molecule type" value="Genomic_DNA"/>
</dbReference>
<keyword evidence="4" id="KW-0547">Nucleotide-binding</keyword>